<evidence type="ECO:0000256" key="4">
    <source>
        <dbReference type="ARBA" id="ARBA00022679"/>
    </source>
</evidence>
<name>A0AAV9PLQ0_9PEZI</name>
<comment type="caution">
    <text evidence="10">The sequence shown here is derived from an EMBL/GenBank/DDBJ whole genome shotgun (WGS) entry which is preliminary data.</text>
</comment>
<dbReference type="InterPro" id="IPR001737">
    <property type="entry name" value="KsgA/Erm"/>
</dbReference>
<dbReference type="GeneID" id="89924637"/>
<keyword evidence="6" id="KW-0694">RNA-binding</keyword>
<evidence type="ECO:0000256" key="1">
    <source>
        <dbReference type="ARBA" id="ARBA00004173"/>
    </source>
</evidence>
<dbReference type="EMBL" id="JAVRRT010000004">
    <property type="protein sequence ID" value="KAK5173168.1"/>
    <property type="molecule type" value="Genomic_DNA"/>
</dbReference>
<comment type="function">
    <text evidence="7">Mitochondrial transcription factor that confers selective promoter recognition on the core subunit of the yeast mitochondrial RNA polymerase. Interacts with DNA in a non-specific manner.</text>
</comment>
<dbReference type="GO" id="GO:0032259">
    <property type="term" value="P:methylation"/>
    <property type="evidence" value="ECO:0007669"/>
    <property type="project" value="UniProtKB-KW"/>
</dbReference>
<keyword evidence="3" id="KW-0489">Methyltransferase</keyword>
<protein>
    <recommendedName>
        <fullName evidence="2">Mitochondrial transcription factor 1</fullName>
    </recommendedName>
</protein>
<feature type="region of interest" description="Disordered" evidence="9">
    <location>
        <begin position="615"/>
        <end position="643"/>
    </location>
</feature>
<dbReference type="Gene3D" id="1.10.8.100">
    <property type="entry name" value="Ribosomal RNA adenine dimethylase-like, domain 2"/>
    <property type="match status" value="1"/>
</dbReference>
<dbReference type="InterPro" id="IPR023165">
    <property type="entry name" value="rRNA_Ade_diMease-like_C"/>
</dbReference>
<dbReference type="RefSeq" id="XP_064661886.1">
    <property type="nucleotide sequence ID" value="XM_064800547.1"/>
</dbReference>
<dbReference type="Proteomes" id="UP001337655">
    <property type="component" value="Unassembled WGS sequence"/>
</dbReference>
<feature type="compositionally biased region" description="Acidic residues" evidence="9">
    <location>
        <begin position="629"/>
        <end position="643"/>
    </location>
</feature>
<dbReference type="GO" id="GO:0006391">
    <property type="term" value="P:transcription initiation at mitochondrial promoter"/>
    <property type="evidence" value="ECO:0007669"/>
    <property type="project" value="TreeGrafter"/>
</dbReference>
<evidence type="ECO:0000256" key="6">
    <source>
        <dbReference type="ARBA" id="ARBA00022884"/>
    </source>
</evidence>
<dbReference type="AlphaFoldDB" id="A0AAV9PLQ0"/>
<organism evidence="10 11">
    <name type="scientific">Saxophila tyrrhenica</name>
    <dbReference type="NCBI Taxonomy" id="1690608"/>
    <lineage>
        <taxon>Eukaryota</taxon>
        <taxon>Fungi</taxon>
        <taxon>Dikarya</taxon>
        <taxon>Ascomycota</taxon>
        <taxon>Pezizomycotina</taxon>
        <taxon>Dothideomycetes</taxon>
        <taxon>Dothideomycetidae</taxon>
        <taxon>Mycosphaerellales</taxon>
        <taxon>Extremaceae</taxon>
        <taxon>Saxophila</taxon>
    </lineage>
</organism>
<keyword evidence="5" id="KW-0949">S-adenosyl-L-methionine</keyword>
<dbReference type="InterPro" id="IPR029063">
    <property type="entry name" value="SAM-dependent_MTases_sf"/>
</dbReference>
<dbReference type="GO" id="GO:0003723">
    <property type="term" value="F:RNA binding"/>
    <property type="evidence" value="ECO:0007669"/>
    <property type="project" value="UniProtKB-KW"/>
</dbReference>
<feature type="coiled-coil region" evidence="8">
    <location>
        <begin position="421"/>
        <end position="455"/>
    </location>
</feature>
<evidence type="ECO:0000256" key="3">
    <source>
        <dbReference type="ARBA" id="ARBA00022603"/>
    </source>
</evidence>
<keyword evidence="4" id="KW-0808">Transferase</keyword>
<evidence type="ECO:0000256" key="7">
    <source>
        <dbReference type="ARBA" id="ARBA00024915"/>
    </source>
</evidence>
<keyword evidence="8" id="KW-0175">Coiled coil</keyword>
<evidence type="ECO:0000313" key="10">
    <source>
        <dbReference type="EMBL" id="KAK5173168.1"/>
    </source>
</evidence>
<evidence type="ECO:0000256" key="8">
    <source>
        <dbReference type="SAM" id="Coils"/>
    </source>
</evidence>
<evidence type="ECO:0000313" key="11">
    <source>
        <dbReference type="Proteomes" id="UP001337655"/>
    </source>
</evidence>
<dbReference type="GO" id="GO:0034246">
    <property type="term" value="F:mitochondrial transcription factor activity"/>
    <property type="evidence" value="ECO:0007669"/>
    <property type="project" value="TreeGrafter"/>
</dbReference>
<reference evidence="10 11" key="1">
    <citation type="submission" date="2023-08" db="EMBL/GenBank/DDBJ databases">
        <title>Black Yeasts Isolated from many extreme environments.</title>
        <authorList>
            <person name="Coleine C."/>
            <person name="Stajich J.E."/>
            <person name="Selbmann L."/>
        </authorList>
    </citation>
    <scope>NUCLEOTIDE SEQUENCE [LARGE SCALE GENOMIC DNA]</scope>
    <source>
        <strain evidence="10 11">CCFEE 5935</strain>
    </source>
</reference>
<evidence type="ECO:0000256" key="2">
    <source>
        <dbReference type="ARBA" id="ARBA00013836"/>
    </source>
</evidence>
<evidence type="ECO:0000256" key="5">
    <source>
        <dbReference type="ARBA" id="ARBA00022691"/>
    </source>
</evidence>
<dbReference type="GO" id="GO:0008168">
    <property type="term" value="F:methyltransferase activity"/>
    <property type="evidence" value="ECO:0007669"/>
    <property type="project" value="UniProtKB-KW"/>
</dbReference>
<accession>A0AAV9PLQ0</accession>
<dbReference type="GO" id="GO:0005759">
    <property type="term" value="C:mitochondrial matrix"/>
    <property type="evidence" value="ECO:0007669"/>
    <property type="project" value="TreeGrafter"/>
</dbReference>
<dbReference type="GO" id="GO:0034245">
    <property type="term" value="C:mitochondrial DNA-directed RNA polymerase complex"/>
    <property type="evidence" value="ECO:0007669"/>
    <property type="project" value="TreeGrafter"/>
</dbReference>
<proteinExistence type="predicted"/>
<sequence>MRASHRLASVKQKPLAKSLSKVLAGTPKTRPSLKGEKSSVSSRRIDIVSEQLCEDVISYLAPTLEQHKGCTIIDFEPGACLFSSHLHRHLKPKKHILVEPDQKYFEPFVKPLLKRKGSRYVHSTLTSATHPALRWDHGTRIQLDPQLLPERKPLPDGDERLMKFDPSLLIIGNLARRGNQRRVFVNDRTFELQRLVLFAMAKDLLSKSGFFEAGLVRMLWWLPDLAKPSAMSANLPNNRSSFNVGLDTAFTTSEVSGVKPMSSLLDTHYNKQARRLEELDVLMAQQTALRAKSTTSTPERSVKRRLPKADRFTKEMKKRAAELLSPLDSLAETSEDLSTKIDTVSARLTEISKWAGTFRVAKTRDEDVIRSALQTLQFPQCNSLDAIHHNMNTKSEDEFANARMIATVDLGLRIIHLEASVKEVEDRGVTKEEEVKKLQTRILAINKQFRKLIQKGGERLMNDVSRLLEDQMACFSPTTLLSWDNRSYEPLQASQTDFYPETEVALLDMMPKSVDLSVPDLADSVESTKVFAQLITSLLLNKKQPLPMALERIAVNAGKDLVPQVPAITDARKGGRLDPRNVRARMLTTEMLEGLVKAWFEWPFRPQSWQLSLATGEAETVEQAREIDGEGESGEEGDEEREA</sequence>
<dbReference type="PANTHER" id="PTHR11727">
    <property type="entry name" value="DIMETHYLADENOSINE TRANSFERASE"/>
    <property type="match status" value="1"/>
</dbReference>
<dbReference type="Gene3D" id="3.40.50.150">
    <property type="entry name" value="Vaccinia Virus protein VP39"/>
    <property type="match status" value="1"/>
</dbReference>
<dbReference type="PANTHER" id="PTHR11727:SF17">
    <property type="entry name" value="DIMETHYLADENOSINE TRANSFERASE 1, MITOCHONDRIAL"/>
    <property type="match status" value="1"/>
</dbReference>
<keyword evidence="11" id="KW-1185">Reference proteome</keyword>
<evidence type="ECO:0000256" key="9">
    <source>
        <dbReference type="SAM" id="MobiDB-lite"/>
    </source>
</evidence>
<comment type="subcellular location">
    <subcellularLocation>
        <location evidence="1">Mitochondrion</location>
    </subcellularLocation>
</comment>
<gene>
    <name evidence="10" type="ORF">LTR77_003290</name>
</gene>